<evidence type="ECO:0000256" key="1">
    <source>
        <dbReference type="SAM" id="MobiDB-lite"/>
    </source>
</evidence>
<comment type="caution">
    <text evidence="2">The sequence shown here is derived from an EMBL/GenBank/DDBJ whole genome shotgun (WGS) entry which is preliminary data.</text>
</comment>
<dbReference type="AlphaFoldDB" id="A0A2G8RXT8"/>
<gene>
    <name evidence="2" type="ORF">GSI_12087</name>
</gene>
<reference evidence="2 3" key="1">
    <citation type="journal article" date="2015" name="Sci. Rep.">
        <title>Chromosome-level genome map provides insights into diverse defense mechanisms in the medicinal fungus Ganoderma sinense.</title>
        <authorList>
            <person name="Zhu Y."/>
            <person name="Xu J."/>
            <person name="Sun C."/>
            <person name="Zhou S."/>
            <person name="Xu H."/>
            <person name="Nelson D.R."/>
            <person name="Qian J."/>
            <person name="Song J."/>
            <person name="Luo H."/>
            <person name="Xiang L."/>
            <person name="Li Y."/>
            <person name="Xu Z."/>
            <person name="Ji A."/>
            <person name="Wang L."/>
            <person name="Lu S."/>
            <person name="Hayward A."/>
            <person name="Sun W."/>
            <person name="Li X."/>
            <person name="Schwartz D.C."/>
            <person name="Wang Y."/>
            <person name="Chen S."/>
        </authorList>
    </citation>
    <scope>NUCLEOTIDE SEQUENCE [LARGE SCALE GENOMIC DNA]</scope>
    <source>
        <strain evidence="2 3">ZZ0214-1</strain>
    </source>
</reference>
<dbReference type="EMBL" id="AYKW01000045">
    <property type="protein sequence ID" value="PIL26331.1"/>
    <property type="molecule type" value="Genomic_DNA"/>
</dbReference>
<organism evidence="2 3">
    <name type="scientific">Ganoderma sinense ZZ0214-1</name>
    <dbReference type="NCBI Taxonomy" id="1077348"/>
    <lineage>
        <taxon>Eukaryota</taxon>
        <taxon>Fungi</taxon>
        <taxon>Dikarya</taxon>
        <taxon>Basidiomycota</taxon>
        <taxon>Agaricomycotina</taxon>
        <taxon>Agaricomycetes</taxon>
        <taxon>Polyporales</taxon>
        <taxon>Polyporaceae</taxon>
        <taxon>Ganoderma</taxon>
    </lineage>
</organism>
<sequence>MLPRLSLKSMISGGVVRAMCDAYSRKSLLALPPPQSLLLIRGLRVSPPRNDEFLGLLATLLEFPSTPEPTVPEPTVPEPTVPEPTTPKPAVLEPVVGYQPSVLGLGPPSVSVQDSRKRIPIITTLSPERLTPADVIHLPRDAHTLSVSFKPLFALSSNIVSSKTRPSPASPTNATATTLLVRRSPSNIQPRPRLPHEVTLRAASGASELEGVQFPAGLACLYYYSPPAPCTPLAGALRLRTLPSLSGNPKAWTPQSVRDAFARGHDFCVLAGMPWHIPVLALPLGSYDAVRAMLLHEGLVAPRVMHDAGREGRRWSLKRHSSRVLSRFGQPFVVDLSTKRLRFYFVGRRMVYKHVLWDLCSWNPRDTHEAYQPFTGKLICAFERSTYPGHVGKTFVRIRVVKVLTPVRRNPLYSGPQDIPLPRANGLLSRGIRQRAPHRSSDTRRGKRQWSLWLANVENVFKEMRVLFENDPEGMAGGKRGRQ</sequence>
<protein>
    <submittedName>
        <fullName evidence="2">Uncharacterized protein</fullName>
    </submittedName>
</protein>
<evidence type="ECO:0000313" key="2">
    <source>
        <dbReference type="EMBL" id="PIL26331.1"/>
    </source>
</evidence>
<dbReference type="Proteomes" id="UP000230002">
    <property type="component" value="Unassembled WGS sequence"/>
</dbReference>
<keyword evidence="3" id="KW-1185">Reference proteome</keyword>
<evidence type="ECO:0000313" key="3">
    <source>
        <dbReference type="Proteomes" id="UP000230002"/>
    </source>
</evidence>
<feature type="region of interest" description="Disordered" evidence="1">
    <location>
        <begin position="66"/>
        <end position="88"/>
    </location>
</feature>
<dbReference type="OrthoDB" id="3067792at2759"/>
<accession>A0A2G8RXT8</accession>
<proteinExistence type="predicted"/>
<dbReference type="STRING" id="1077348.A0A2G8RXT8"/>
<name>A0A2G8RXT8_9APHY</name>
<feature type="compositionally biased region" description="Pro residues" evidence="1">
    <location>
        <begin position="66"/>
        <end position="87"/>
    </location>
</feature>